<keyword evidence="2" id="KW-1185">Reference proteome</keyword>
<dbReference type="KEGG" id="blac:94352241"/>
<proteinExistence type="predicted"/>
<dbReference type="EMBL" id="SHOA02000036">
    <property type="protein sequence ID" value="TDH73440.1"/>
    <property type="molecule type" value="Genomic_DNA"/>
</dbReference>
<dbReference type="Proteomes" id="UP000294530">
    <property type="component" value="Unassembled WGS sequence"/>
</dbReference>
<dbReference type="AlphaFoldDB" id="A0A976IKG2"/>
<reference evidence="1 2" key="1">
    <citation type="journal article" date="2021" name="Genome Biol.">
        <title>AFLAP: assembly-free linkage analysis pipeline using k-mers from genome sequencing data.</title>
        <authorList>
            <person name="Fletcher K."/>
            <person name="Zhang L."/>
            <person name="Gil J."/>
            <person name="Han R."/>
            <person name="Cavanaugh K."/>
            <person name="Michelmore R."/>
        </authorList>
    </citation>
    <scope>NUCLEOTIDE SEQUENCE [LARGE SCALE GENOMIC DNA]</scope>
    <source>
        <strain evidence="1 2">SF5</strain>
    </source>
</reference>
<evidence type="ECO:0000313" key="1">
    <source>
        <dbReference type="EMBL" id="TDH73440.1"/>
    </source>
</evidence>
<organism evidence="1 2">
    <name type="scientific">Bremia lactucae</name>
    <name type="common">Lettuce downy mildew</name>
    <dbReference type="NCBI Taxonomy" id="4779"/>
    <lineage>
        <taxon>Eukaryota</taxon>
        <taxon>Sar</taxon>
        <taxon>Stramenopiles</taxon>
        <taxon>Oomycota</taxon>
        <taxon>Peronosporomycetes</taxon>
        <taxon>Peronosporales</taxon>
        <taxon>Peronosporaceae</taxon>
        <taxon>Bremia</taxon>
    </lineage>
</organism>
<gene>
    <name evidence="1" type="ORF">CCR75_008518</name>
</gene>
<name>A0A976IKG2_BRELC</name>
<accession>A0A976IKG2</accession>
<protein>
    <submittedName>
        <fullName evidence="1">Uncharacterized protein</fullName>
    </submittedName>
</protein>
<comment type="caution">
    <text evidence="1">The sequence shown here is derived from an EMBL/GenBank/DDBJ whole genome shotgun (WGS) entry which is preliminary data.</text>
</comment>
<evidence type="ECO:0000313" key="2">
    <source>
        <dbReference type="Proteomes" id="UP000294530"/>
    </source>
</evidence>
<dbReference type="RefSeq" id="XP_067822938.1">
    <property type="nucleotide sequence ID" value="XM_067966570.1"/>
</dbReference>
<dbReference type="GeneID" id="94352241"/>
<sequence>MPQDLKWLLKSHRVMKRSIAMAPALLNELFNLESCELGKEAWQREDQKKHQLLEAYDRLNN</sequence>